<reference evidence="1" key="1">
    <citation type="submission" date="2022-06" db="EMBL/GenBank/DDBJ databases">
        <title>Sphingomicrobium sedimins sp. nov., a marine bacterium isolated from tidal flat.</title>
        <authorList>
            <person name="Kim C.-H."/>
            <person name="Yoo Y."/>
            <person name="Kim J.-J."/>
        </authorList>
    </citation>
    <scope>NUCLEOTIDE SEQUENCE</scope>
    <source>
        <strain evidence="1">GRR-S6-50</strain>
    </source>
</reference>
<dbReference type="EMBL" id="JAMSHT010000001">
    <property type="protein sequence ID" value="MCM8557032.1"/>
    <property type="molecule type" value="Genomic_DNA"/>
</dbReference>
<name>A0A9X2EGH6_9SPHN</name>
<organism evidence="1 2">
    <name type="scientific">Sphingomicrobium sediminis</name>
    <dbReference type="NCBI Taxonomy" id="2950949"/>
    <lineage>
        <taxon>Bacteria</taxon>
        <taxon>Pseudomonadati</taxon>
        <taxon>Pseudomonadota</taxon>
        <taxon>Alphaproteobacteria</taxon>
        <taxon>Sphingomonadales</taxon>
        <taxon>Sphingomonadaceae</taxon>
        <taxon>Sphingomicrobium</taxon>
    </lineage>
</organism>
<protein>
    <submittedName>
        <fullName evidence="1">Uncharacterized protein</fullName>
    </submittedName>
</protein>
<gene>
    <name evidence="1" type="ORF">NDO55_04265</name>
</gene>
<dbReference type="Proteomes" id="UP001155128">
    <property type="component" value="Unassembled WGS sequence"/>
</dbReference>
<sequence>MIASLIALSLAFQDVTPEAAFVACVAEKDMDAATAIRDADSQDTFEASLMAAFALCPVEVAEFSMKNLFDALAELPTAE</sequence>
<evidence type="ECO:0000313" key="2">
    <source>
        <dbReference type="Proteomes" id="UP001155128"/>
    </source>
</evidence>
<keyword evidence="2" id="KW-1185">Reference proteome</keyword>
<accession>A0A9X2EGH6</accession>
<dbReference type="AlphaFoldDB" id="A0A9X2EGH6"/>
<comment type="caution">
    <text evidence="1">The sequence shown here is derived from an EMBL/GenBank/DDBJ whole genome shotgun (WGS) entry which is preliminary data.</text>
</comment>
<evidence type="ECO:0000313" key="1">
    <source>
        <dbReference type="EMBL" id="MCM8557032.1"/>
    </source>
</evidence>
<proteinExistence type="predicted"/>
<dbReference type="RefSeq" id="WP_252112743.1">
    <property type="nucleotide sequence ID" value="NZ_JAMSHT010000001.1"/>
</dbReference>